<protein>
    <submittedName>
        <fullName evidence="2">Uncharacterized protein</fullName>
    </submittedName>
</protein>
<reference evidence="2 3" key="1">
    <citation type="journal article" date="2018" name="Evol. Lett.">
        <title>Horizontal gene cluster transfer increased hallucinogenic mushroom diversity.</title>
        <authorList>
            <person name="Reynolds H.T."/>
            <person name="Vijayakumar V."/>
            <person name="Gluck-Thaler E."/>
            <person name="Korotkin H.B."/>
            <person name="Matheny P.B."/>
            <person name="Slot J.C."/>
        </authorList>
    </citation>
    <scope>NUCLEOTIDE SEQUENCE [LARGE SCALE GENOMIC DNA]</scope>
    <source>
        <strain evidence="2 3">SRW20</strain>
    </source>
</reference>
<organism evidence="2 3">
    <name type="scientific">Gymnopilus dilepis</name>
    <dbReference type="NCBI Taxonomy" id="231916"/>
    <lineage>
        <taxon>Eukaryota</taxon>
        <taxon>Fungi</taxon>
        <taxon>Dikarya</taxon>
        <taxon>Basidiomycota</taxon>
        <taxon>Agaricomycotina</taxon>
        <taxon>Agaricomycetes</taxon>
        <taxon>Agaricomycetidae</taxon>
        <taxon>Agaricales</taxon>
        <taxon>Agaricineae</taxon>
        <taxon>Hymenogastraceae</taxon>
        <taxon>Gymnopilus</taxon>
    </lineage>
</organism>
<gene>
    <name evidence="2" type="ORF">CVT26_007286</name>
</gene>
<accession>A0A409VLR4</accession>
<keyword evidence="3" id="KW-1185">Reference proteome</keyword>
<dbReference type="Proteomes" id="UP000284706">
    <property type="component" value="Unassembled WGS sequence"/>
</dbReference>
<evidence type="ECO:0000313" key="2">
    <source>
        <dbReference type="EMBL" id="PPQ67214.1"/>
    </source>
</evidence>
<feature type="region of interest" description="Disordered" evidence="1">
    <location>
        <begin position="12"/>
        <end position="47"/>
    </location>
</feature>
<evidence type="ECO:0000256" key="1">
    <source>
        <dbReference type="SAM" id="MobiDB-lite"/>
    </source>
</evidence>
<feature type="compositionally biased region" description="Basic and acidic residues" evidence="1">
    <location>
        <begin position="21"/>
        <end position="47"/>
    </location>
</feature>
<dbReference type="EMBL" id="NHYE01005614">
    <property type="protein sequence ID" value="PPQ67214.1"/>
    <property type="molecule type" value="Genomic_DNA"/>
</dbReference>
<proteinExistence type="predicted"/>
<name>A0A409VLR4_9AGAR</name>
<sequence length="179" mass="18975">MVEPGMQRLVVAVRQKPRSSPVDRRSAEVVRQENESSDKGPQATDHKQVNLQTHLRMKISSFLAPAIIAIITHVAPSSAYSASVWIGSECAVTTNVQPTFQITGFSMSPNGKSGCIAPVPGSGGTSNIWGSLSLTGCTGTSSRTQIFKNADCTGVVATFNGNSVCEEHLQFRSFSVTGC</sequence>
<evidence type="ECO:0000313" key="3">
    <source>
        <dbReference type="Proteomes" id="UP000284706"/>
    </source>
</evidence>
<dbReference type="InParanoid" id="A0A409VLR4"/>
<dbReference type="AlphaFoldDB" id="A0A409VLR4"/>
<comment type="caution">
    <text evidence="2">The sequence shown here is derived from an EMBL/GenBank/DDBJ whole genome shotgun (WGS) entry which is preliminary data.</text>
</comment>